<dbReference type="STRING" id="187868.SAMN05192589_1196"/>
<name>A0A1G7DEC9_9BURK</name>
<organism evidence="1 2">
    <name type="scientific">Paracidovorax valerianellae</name>
    <dbReference type="NCBI Taxonomy" id="187868"/>
    <lineage>
        <taxon>Bacteria</taxon>
        <taxon>Pseudomonadati</taxon>
        <taxon>Pseudomonadota</taxon>
        <taxon>Betaproteobacteria</taxon>
        <taxon>Burkholderiales</taxon>
        <taxon>Comamonadaceae</taxon>
        <taxon>Paracidovorax</taxon>
    </lineage>
</organism>
<dbReference type="OrthoDB" id="8910945at2"/>
<reference evidence="1 2" key="1">
    <citation type="submission" date="2016-10" db="EMBL/GenBank/DDBJ databases">
        <authorList>
            <person name="de Groot N.N."/>
        </authorList>
    </citation>
    <scope>NUCLEOTIDE SEQUENCE [LARGE SCALE GENOMIC DNA]</scope>
    <source>
        <strain evidence="1 2">DSM 16619</strain>
    </source>
</reference>
<keyword evidence="2" id="KW-1185">Reference proteome</keyword>
<accession>A0A1G7DEC9</accession>
<dbReference type="AlphaFoldDB" id="A0A1G7DEC9"/>
<dbReference type="Proteomes" id="UP000198781">
    <property type="component" value="Unassembled WGS sequence"/>
</dbReference>
<protein>
    <submittedName>
        <fullName evidence="1">Uncharacterized protein</fullName>
    </submittedName>
</protein>
<evidence type="ECO:0000313" key="1">
    <source>
        <dbReference type="EMBL" id="SDE49887.1"/>
    </source>
</evidence>
<proteinExistence type="predicted"/>
<evidence type="ECO:0000313" key="2">
    <source>
        <dbReference type="Proteomes" id="UP000198781"/>
    </source>
</evidence>
<sequence>MSTYDLKSYELVLMLRKRKTIVVEGSVDKRVISRILLEKEVISGKERQCVIDEVSLISRERSFSGLGNRTRVINTGVHFSNLTSNLKCLVDREWDGVNLVTLQNPHPPIATPSWGHMTHGHSIENYWFTASAACSFLKMHYGSNLQAQFFVELLQRFESMLRISVAFSLAAKRLNLITTCQKGLLKASHVIWLGNAYQPTSDLALAGKNRGIAFDLQVETQAELSRADLMALNASDMQWICHGHLGEQMLRACAANLATEFSNEEIAVDIERGFQEIKLAHDANWLATNALSSSPLNCLTDWAL</sequence>
<dbReference type="EMBL" id="FMZC01000019">
    <property type="protein sequence ID" value="SDE49887.1"/>
    <property type="molecule type" value="Genomic_DNA"/>
</dbReference>
<dbReference type="RefSeq" id="WP_092745727.1">
    <property type="nucleotide sequence ID" value="NZ_FMZC01000019.1"/>
</dbReference>
<gene>
    <name evidence="1" type="ORF">SAMN05192589_1196</name>
</gene>